<reference evidence="1 2" key="1">
    <citation type="submission" date="2023-07" db="EMBL/GenBank/DDBJ databases">
        <title>Sorghum-associated microbial communities from plants grown in Nebraska, USA.</title>
        <authorList>
            <person name="Schachtman D."/>
        </authorList>
    </citation>
    <scope>NUCLEOTIDE SEQUENCE [LARGE SCALE GENOMIC DNA]</scope>
    <source>
        <strain evidence="1 2">DS1016</strain>
    </source>
</reference>
<accession>A0ABT9X3D8</accession>
<dbReference type="Proteomes" id="UP001230951">
    <property type="component" value="Unassembled WGS sequence"/>
</dbReference>
<gene>
    <name evidence="1" type="ORF">J2S93_001468</name>
</gene>
<comment type="caution">
    <text evidence="1">The sequence shown here is derived from an EMBL/GenBank/DDBJ whole genome shotgun (WGS) entry which is preliminary data.</text>
</comment>
<keyword evidence="2" id="KW-1185">Reference proteome</keyword>
<evidence type="ECO:0000313" key="1">
    <source>
        <dbReference type="EMBL" id="MDQ0180052.1"/>
    </source>
</evidence>
<protein>
    <submittedName>
        <fullName evidence="1">Uncharacterized protein</fullName>
    </submittedName>
</protein>
<organism evidence="1 2">
    <name type="scientific">Arthrobacter bambusae</name>
    <dbReference type="NCBI Taxonomy" id="1338426"/>
    <lineage>
        <taxon>Bacteria</taxon>
        <taxon>Bacillati</taxon>
        <taxon>Actinomycetota</taxon>
        <taxon>Actinomycetes</taxon>
        <taxon>Micrococcales</taxon>
        <taxon>Micrococcaceae</taxon>
        <taxon>Arthrobacter</taxon>
    </lineage>
</organism>
<evidence type="ECO:0000313" key="2">
    <source>
        <dbReference type="Proteomes" id="UP001230951"/>
    </source>
</evidence>
<name>A0ABT9X3D8_9MICC</name>
<proteinExistence type="predicted"/>
<dbReference type="EMBL" id="JAUSTF010000002">
    <property type="protein sequence ID" value="MDQ0180052.1"/>
    <property type="molecule type" value="Genomic_DNA"/>
</dbReference>
<sequence>MQGNPSGFRGDTGTTQDATAAPLILPWPTAPWPFGKPLFKEAGNPAVYMPVAGAKFLIQSQDELFALGYDWSQVQVVPDGGLASLGTIPAFGTALRERDRPEVFCICRKTGTSDVAVHVPTPAALNDLGITWDKVHVIPAGGLDRNGIRRELFPSTSSTPGSMLFDANGDGSNPGTRWPRDEVPGITLPNGNQIVELRGWIHVGGPNLHDPDFSYGFTPDPEWLDYLGVDLATFVKVGDICNGYMGGGDAHACQNDFHIKLEVNGWPLAQPRGPAVPDDWQEYPWSPGIKWPFDPAAPTGGSLPDQCYVRISGSLVTDTPHNNHYASPDYQDAMTIWQGIEAMTSAREPGRWTEMHPPDIIEPLDPPKTPTVRLVGIAVVARSFALNPLDTYKEYTTDLAPLGQRPPGKKAFVKEFVGPETVFGSIVEGNGGLNGARITIYDDHVNVHVKVVGRGFNGTPGKFKGVYELWWG</sequence>